<reference evidence="2" key="1">
    <citation type="submission" date="2017-05" db="EMBL/GenBank/DDBJ databases">
        <title>Complete and WGS of Bordetella genogroups.</title>
        <authorList>
            <person name="Spilker T."/>
            <person name="Lipuma J."/>
        </authorList>
    </citation>
    <scope>NUCLEOTIDE SEQUENCE</scope>
    <source>
        <strain evidence="2">AU21707</strain>
    </source>
</reference>
<dbReference type="InterPro" id="IPR007236">
    <property type="entry name" value="SlyX"/>
</dbReference>
<evidence type="ECO:0000313" key="2">
    <source>
        <dbReference type="EMBL" id="OZI18516.1"/>
    </source>
</evidence>
<evidence type="ECO:0000256" key="1">
    <source>
        <dbReference type="SAM" id="MobiDB-lite"/>
    </source>
</evidence>
<dbReference type="PANTHER" id="PTHR36508">
    <property type="entry name" value="PROTEIN SLYX"/>
    <property type="match status" value="1"/>
</dbReference>
<dbReference type="AlphaFoldDB" id="A0A261R0J4"/>
<sequence length="74" mass="8255">MTTEEDLARSVKELEIKSGFAEDLLEQLNQVVHRQQSQIERLAQTIGQLRRQIDDAGDAKGGAGGPRDELPPHY</sequence>
<dbReference type="EMBL" id="NEVJ01000003">
    <property type="protein sequence ID" value="OZI18516.1"/>
    <property type="molecule type" value="Genomic_DNA"/>
</dbReference>
<dbReference type="RefSeq" id="WP_094847203.1">
    <property type="nucleotide sequence ID" value="NZ_NEVJ01000003.1"/>
</dbReference>
<comment type="caution">
    <text evidence="2">The sequence shown here is derived from an EMBL/GenBank/DDBJ whole genome shotgun (WGS) entry which is preliminary data.</text>
</comment>
<accession>A0A261R0J4</accession>
<dbReference type="OrthoDB" id="5297107at2"/>
<feature type="region of interest" description="Disordered" evidence="1">
    <location>
        <begin position="54"/>
        <end position="74"/>
    </location>
</feature>
<evidence type="ECO:0000313" key="3">
    <source>
        <dbReference type="Proteomes" id="UP000216857"/>
    </source>
</evidence>
<dbReference type="Proteomes" id="UP000216857">
    <property type="component" value="Unassembled WGS sequence"/>
</dbReference>
<organism evidence="2 3">
    <name type="scientific">Bordetella genomosp. 9</name>
    <dbReference type="NCBI Taxonomy" id="1416803"/>
    <lineage>
        <taxon>Bacteria</taxon>
        <taxon>Pseudomonadati</taxon>
        <taxon>Pseudomonadota</taxon>
        <taxon>Betaproteobacteria</taxon>
        <taxon>Burkholderiales</taxon>
        <taxon>Alcaligenaceae</taxon>
        <taxon>Bordetella</taxon>
    </lineage>
</organism>
<name>A0A261R0J4_9BORD</name>
<dbReference type="Pfam" id="PF04102">
    <property type="entry name" value="SlyX"/>
    <property type="match status" value="1"/>
</dbReference>
<gene>
    <name evidence="2" type="ORF">CAL26_12375</name>
</gene>
<protein>
    <submittedName>
        <fullName evidence="2">SlyX protein</fullName>
    </submittedName>
</protein>
<proteinExistence type="predicted"/>
<dbReference type="Gene3D" id="1.20.5.300">
    <property type="match status" value="1"/>
</dbReference>
<keyword evidence="3" id="KW-1185">Reference proteome</keyword>
<dbReference type="PANTHER" id="PTHR36508:SF1">
    <property type="entry name" value="PROTEIN SLYX"/>
    <property type="match status" value="1"/>
</dbReference>